<evidence type="ECO:0000313" key="1">
    <source>
        <dbReference type="EMBL" id="MBK7416837.1"/>
    </source>
</evidence>
<comment type="caution">
    <text evidence="1">The sequence shown here is derived from an EMBL/GenBank/DDBJ whole genome shotgun (WGS) entry which is preliminary data.</text>
</comment>
<accession>A0A935MX79</accession>
<dbReference type="AlphaFoldDB" id="A0A935MX79"/>
<proteinExistence type="predicted"/>
<protein>
    <recommendedName>
        <fullName evidence="3">Ada DNA repair metal-binding domain-containing protein</fullName>
    </recommendedName>
</protein>
<reference evidence="1 2" key="1">
    <citation type="submission" date="2020-10" db="EMBL/GenBank/DDBJ databases">
        <title>Connecting structure to function with the recovery of over 1000 high-quality activated sludge metagenome-assembled genomes encoding full-length rRNA genes using long-read sequencing.</title>
        <authorList>
            <person name="Singleton C.M."/>
            <person name="Petriglieri F."/>
            <person name="Kristensen J.M."/>
            <person name="Kirkegaard R.H."/>
            <person name="Michaelsen T.Y."/>
            <person name="Andersen M.H."/>
            <person name="Karst S.M."/>
            <person name="Dueholm M.S."/>
            <person name="Nielsen P.H."/>
            <person name="Albertsen M."/>
        </authorList>
    </citation>
    <scope>NUCLEOTIDE SEQUENCE [LARGE SCALE GENOMIC DNA]</scope>
    <source>
        <strain evidence="1">EsbW_18-Q3-R4-48_BATAC.463</strain>
    </source>
</reference>
<name>A0A935MX79_9RHOO</name>
<organism evidence="1 2">
    <name type="scientific">Candidatus Dechloromonas phosphorivorans</name>
    <dbReference type="NCBI Taxonomy" id="2899244"/>
    <lineage>
        <taxon>Bacteria</taxon>
        <taxon>Pseudomonadati</taxon>
        <taxon>Pseudomonadota</taxon>
        <taxon>Betaproteobacteria</taxon>
        <taxon>Rhodocyclales</taxon>
        <taxon>Azonexaceae</taxon>
        <taxon>Dechloromonas</taxon>
    </lineage>
</organism>
<dbReference type="Proteomes" id="UP000739411">
    <property type="component" value="Unassembled WGS sequence"/>
</dbReference>
<evidence type="ECO:0008006" key="3">
    <source>
        <dbReference type="Google" id="ProtNLM"/>
    </source>
</evidence>
<dbReference type="EMBL" id="JADJMS010000046">
    <property type="protein sequence ID" value="MBK7416837.1"/>
    <property type="molecule type" value="Genomic_DNA"/>
</dbReference>
<sequence length="207" mass="22842">MPLQNRINPEGEFCRSSARGLLMGNRGCLHNEAREIISRSKRDAWVTCLIEFKNIKRKVMDAGNYTELFFLDEATALAAGHRPCATCRRDRYDAFLAAWSAGNRNGEKVLAGDVDRQMKLDRAPRARVETPSIKGLPDGVIVKQTSTGNWYLVRGNSLFQWSFDGYGHAQPVSAVAGPFVVLTPACTIKALQRGYSVQVHPSLTSGA</sequence>
<gene>
    <name evidence="1" type="ORF">IPJ38_18770</name>
</gene>
<evidence type="ECO:0000313" key="2">
    <source>
        <dbReference type="Proteomes" id="UP000739411"/>
    </source>
</evidence>